<dbReference type="GO" id="GO:0008168">
    <property type="term" value="F:methyltransferase activity"/>
    <property type="evidence" value="ECO:0007669"/>
    <property type="project" value="UniProtKB-KW"/>
</dbReference>
<dbReference type="InterPro" id="IPR024180">
    <property type="entry name" value="Tetrapyrrole_Mease/MazG_pred"/>
</dbReference>
<protein>
    <submittedName>
        <fullName evidence="3">Tetrapyrrole methylase family protein / MazG family protein</fullName>
    </submittedName>
</protein>
<feature type="domain" description="NTP pyrophosphohydrolase MazG-like" evidence="2">
    <location>
        <begin position="255"/>
        <end position="328"/>
    </location>
</feature>
<dbReference type="GO" id="GO:0046061">
    <property type="term" value="P:dATP catabolic process"/>
    <property type="evidence" value="ECO:0007669"/>
    <property type="project" value="TreeGrafter"/>
</dbReference>
<dbReference type="FunFam" id="3.40.1010.10:FF:000008">
    <property type="entry name" value="Similar to nucleoside triphosphate pyrophosphohydrolase, MazG"/>
    <property type="match status" value="1"/>
</dbReference>
<accession>A0A1H3UVC2</accession>
<dbReference type="CDD" id="cd11528">
    <property type="entry name" value="NTP-PPase_MazG_Nterm"/>
    <property type="match status" value="1"/>
</dbReference>
<dbReference type="GO" id="GO:0047429">
    <property type="term" value="F:nucleoside triphosphate diphosphatase activity"/>
    <property type="evidence" value="ECO:0007669"/>
    <property type="project" value="InterPro"/>
</dbReference>
<dbReference type="Gene3D" id="1.10.287.1080">
    <property type="entry name" value="MazG-like"/>
    <property type="match status" value="2"/>
</dbReference>
<dbReference type="GO" id="GO:0046081">
    <property type="term" value="P:dUTP catabolic process"/>
    <property type="evidence" value="ECO:0007669"/>
    <property type="project" value="TreeGrafter"/>
</dbReference>
<evidence type="ECO:0000259" key="2">
    <source>
        <dbReference type="Pfam" id="PF03819"/>
    </source>
</evidence>
<organism evidence="3 4">
    <name type="scientific">Evansella caseinilytica</name>
    <dbReference type="NCBI Taxonomy" id="1503961"/>
    <lineage>
        <taxon>Bacteria</taxon>
        <taxon>Bacillati</taxon>
        <taxon>Bacillota</taxon>
        <taxon>Bacilli</taxon>
        <taxon>Bacillales</taxon>
        <taxon>Bacillaceae</taxon>
        <taxon>Evansella</taxon>
    </lineage>
</organism>
<dbReference type="CDD" id="cd11529">
    <property type="entry name" value="NTP-PPase_MazG_Cterm"/>
    <property type="match status" value="1"/>
</dbReference>
<dbReference type="GO" id="GO:0046076">
    <property type="term" value="P:dTTP catabolic process"/>
    <property type="evidence" value="ECO:0007669"/>
    <property type="project" value="TreeGrafter"/>
</dbReference>
<proteinExistence type="predicted"/>
<dbReference type="CDD" id="cd11723">
    <property type="entry name" value="YabN_N_like"/>
    <property type="match status" value="1"/>
</dbReference>
<feature type="domain" description="NTP pyrophosphohydrolase MazG-like" evidence="2">
    <location>
        <begin position="400"/>
        <end position="456"/>
    </location>
</feature>
<dbReference type="NCBIfam" id="NF007113">
    <property type="entry name" value="PRK09562.1"/>
    <property type="match status" value="1"/>
</dbReference>
<dbReference type="PANTHER" id="PTHR30522:SF0">
    <property type="entry name" value="NUCLEOSIDE TRIPHOSPHATE PYROPHOSPHOHYDROLASE"/>
    <property type="match status" value="1"/>
</dbReference>
<dbReference type="InterPro" id="IPR048011">
    <property type="entry name" value="NTP-PPase_MazG-like_C"/>
</dbReference>
<gene>
    <name evidence="3" type="ORF">SAMN05421736_12728</name>
</gene>
<dbReference type="InterPro" id="IPR035996">
    <property type="entry name" value="4pyrrol_Methylase_sf"/>
</dbReference>
<dbReference type="SUPFAM" id="SSF101386">
    <property type="entry name" value="all-alpha NTP pyrophosphatases"/>
    <property type="match status" value="2"/>
</dbReference>
<name>A0A1H3UVC2_9BACI</name>
<dbReference type="InterPro" id="IPR011551">
    <property type="entry name" value="NTP_PyrPHydrolase_MazG"/>
</dbReference>
<dbReference type="FunFam" id="1.10.287.1080:FF:000003">
    <property type="entry name" value="Nucleoside triphosphate pyrophosphohydrolase"/>
    <property type="match status" value="1"/>
</dbReference>
<evidence type="ECO:0000259" key="1">
    <source>
        <dbReference type="Pfam" id="PF00590"/>
    </source>
</evidence>
<dbReference type="OrthoDB" id="9808939at2"/>
<dbReference type="Proteomes" id="UP000198935">
    <property type="component" value="Unassembled WGS sequence"/>
</dbReference>
<dbReference type="PIRSF" id="PIRSF002845">
    <property type="entry name" value="Ttrprl_mtas_MazG"/>
    <property type="match status" value="1"/>
</dbReference>
<dbReference type="SUPFAM" id="SSF53790">
    <property type="entry name" value="Tetrapyrrole methylase"/>
    <property type="match status" value="1"/>
</dbReference>
<keyword evidence="3" id="KW-0489">Methyltransferase</keyword>
<dbReference type="Gene3D" id="3.40.1010.10">
    <property type="entry name" value="Cobalt-precorrin-4 Transmethylase, Domain 1"/>
    <property type="match status" value="1"/>
</dbReference>
<dbReference type="EMBL" id="FNPI01000027">
    <property type="protein sequence ID" value="SDZ66400.1"/>
    <property type="molecule type" value="Genomic_DNA"/>
</dbReference>
<dbReference type="GO" id="GO:0046052">
    <property type="term" value="P:UTP catabolic process"/>
    <property type="evidence" value="ECO:0007669"/>
    <property type="project" value="TreeGrafter"/>
</dbReference>
<dbReference type="PANTHER" id="PTHR30522">
    <property type="entry name" value="NUCLEOSIDE TRIPHOSPHATE PYROPHOSPHOHYDROLASE"/>
    <property type="match status" value="1"/>
</dbReference>
<dbReference type="NCBIfam" id="TIGR00444">
    <property type="entry name" value="mazG"/>
    <property type="match status" value="1"/>
</dbReference>
<sequence length="490" mass="54874">MKNVITIVGLGAGDLDQLPVGIYRKLKAVEKCFVRTENHPVVAQLKAEGMTYTSFDDIYEAHDQFHDVYEAICHSLLKEAENGPIVYAVPGHPLVAEATVQLLLEHEKNGVVDVHIAGGQSFLDPLFASLKIDPIDGFQLLDGTSLQRDMLQIHQHMIIAQVYDQLVASEVKLTLMEKLPDDYPVKIVTAAGTSGERMEAVPLYELDRAATLNNLTAVYVPPVTDEALLAREFSRLRHVIAELRGPDGCPWDKEQTHPSLKKYLLEEAYEVLEAIDEGDDDHLVEELGDVLLQVMLHAQIGEDDGVFTIEDIIETLTEKMIRRHPHVFGDATAGDAEKVVAQWEEIKREEKGEPGEPADFPSILAGIPSSLPSLAKADKIQRKAAKVGFDWNDEAPMWMKLQEELAEWLQETRQGNAEAAAKELGDVLFVFVNLARFHGIDPEEALRQTNEKFIRRFQYIEKRLYEAGKNAADQSLETLDALWNEAKQVE</sequence>
<dbReference type="InterPro" id="IPR004518">
    <property type="entry name" value="MazG-like_dom"/>
</dbReference>
<evidence type="ECO:0000313" key="4">
    <source>
        <dbReference type="Proteomes" id="UP000198935"/>
    </source>
</evidence>
<dbReference type="AlphaFoldDB" id="A0A1H3UVC2"/>
<dbReference type="STRING" id="1503961.SAMN05421736_12728"/>
<dbReference type="GO" id="GO:0032259">
    <property type="term" value="P:methylation"/>
    <property type="evidence" value="ECO:0007669"/>
    <property type="project" value="UniProtKB-KW"/>
</dbReference>
<dbReference type="InterPro" id="IPR035013">
    <property type="entry name" value="YabN_N"/>
</dbReference>
<evidence type="ECO:0000313" key="3">
    <source>
        <dbReference type="EMBL" id="SDZ66400.1"/>
    </source>
</evidence>
<dbReference type="GO" id="GO:0006950">
    <property type="term" value="P:response to stress"/>
    <property type="evidence" value="ECO:0007669"/>
    <property type="project" value="UniProtKB-ARBA"/>
</dbReference>
<keyword evidence="3" id="KW-0808">Transferase</keyword>
<dbReference type="GO" id="GO:0046047">
    <property type="term" value="P:TTP catabolic process"/>
    <property type="evidence" value="ECO:0007669"/>
    <property type="project" value="TreeGrafter"/>
</dbReference>
<dbReference type="InterPro" id="IPR014777">
    <property type="entry name" value="4pyrrole_Mease_sub1"/>
</dbReference>
<reference evidence="4" key="1">
    <citation type="submission" date="2016-10" db="EMBL/GenBank/DDBJ databases">
        <authorList>
            <person name="Varghese N."/>
            <person name="Submissions S."/>
        </authorList>
    </citation>
    <scope>NUCLEOTIDE SEQUENCE [LARGE SCALE GENOMIC DNA]</scope>
    <source>
        <strain evidence="4">SP</strain>
    </source>
</reference>
<dbReference type="InterPro" id="IPR048015">
    <property type="entry name" value="NTP-PPase_MazG-like_N"/>
</dbReference>
<dbReference type="GO" id="GO:0006203">
    <property type="term" value="P:dGTP catabolic process"/>
    <property type="evidence" value="ECO:0007669"/>
    <property type="project" value="TreeGrafter"/>
</dbReference>
<feature type="domain" description="Tetrapyrrole methylase" evidence="1">
    <location>
        <begin position="5"/>
        <end position="207"/>
    </location>
</feature>
<dbReference type="Pfam" id="PF03819">
    <property type="entry name" value="MazG"/>
    <property type="match status" value="2"/>
</dbReference>
<dbReference type="InterPro" id="IPR000878">
    <property type="entry name" value="4pyrrol_Mease"/>
</dbReference>
<dbReference type="FunFam" id="1.10.287.1080:FF:000001">
    <property type="entry name" value="Nucleoside triphosphate pyrophosphohydrolase"/>
    <property type="match status" value="1"/>
</dbReference>
<keyword evidence="4" id="KW-1185">Reference proteome</keyword>
<dbReference type="Pfam" id="PF00590">
    <property type="entry name" value="TP_methylase"/>
    <property type="match status" value="1"/>
</dbReference>